<dbReference type="EMBL" id="BGPR01042212">
    <property type="protein sequence ID" value="GBO18616.1"/>
    <property type="molecule type" value="Genomic_DNA"/>
</dbReference>
<organism evidence="1 2">
    <name type="scientific">Araneus ventricosus</name>
    <name type="common">Orbweaver spider</name>
    <name type="synonym">Epeira ventricosa</name>
    <dbReference type="NCBI Taxonomy" id="182803"/>
    <lineage>
        <taxon>Eukaryota</taxon>
        <taxon>Metazoa</taxon>
        <taxon>Ecdysozoa</taxon>
        <taxon>Arthropoda</taxon>
        <taxon>Chelicerata</taxon>
        <taxon>Arachnida</taxon>
        <taxon>Araneae</taxon>
        <taxon>Araneomorphae</taxon>
        <taxon>Entelegynae</taxon>
        <taxon>Araneoidea</taxon>
        <taxon>Araneidae</taxon>
        <taxon>Araneus</taxon>
    </lineage>
</organism>
<dbReference type="Proteomes" id="UP000499080">
    <property type="component" value="Unassembled WGS sequence"/>
</dbReference>
<accession>A0A4Y2V3I9</accession>
<keyword evidence="2" id="KW-1185">Reference proteome</keyword>
<name>A0A4Y2V3I9_ARAVE</name>
<protein>
    <submittedName>
        <fullName evidence="1">Uncharacterized protein</fullName>
    </submittedName>
</protein>
<evidence type="ECO:0000313" key="2">
    <source>
        <dbReference type="Proteomes" id="UP000499080"/>
    </source>
</evidence>
<dbReference type="AlphaFoldDB" id="A0A4Y2V3I9"/>
<evidence type="ECO:0000313" key="1">
    <source>
        <dbReference type="EMBL" id="GBO18616.1"/>
    </source>
</evidence>
<proteinExistence type="predicted"/>
<gene>
    <name evidence="1" type="ORF">AVEN_178274_1</name>
</gene>
<comment type="caution">
    <text evidence="1">The sequence shown here is derived from an EMBL/GenBank/DDBJ whole genome shotgun (WGS) entry which is preliminary data.</text>
</comment>
<reference evidence="1 2" key="1">
    <citation type="journal article" date="2019" name="Sci. Rep.">
        <title>Orb-weaving spider Araneus ventricosus genome elucidates the spidroin gene catalogue.</title>
        <authorList>
            <person name="Kono N."/>
            <person name="Nakamura H."/>
            <person name="Ohtoshi R."/>
            <person name="Moran D.A.P."/>
            <person name="Shinohara A."/>
            <person name="Yoshida Y."/>
            <person name="Fujiwara M."/>
            <person name="Mori M."/>
            <person name="Tomita M."/>
            <person name="Arakawa K."/>
        </authorList>
    </citation>
    <scope>NUCLEOTIDE SEQUENCE [LARGE SCALE GENOMIC DNA]</scope>
</reference>
<sequence>MEPISMTSQSHDKRNSACHRVFLTAHCLALRCDIRSFSFPARCAMDSNTWTNNRLHKSMAPQFQDKSNSACHRAFLTAHCLTLRCGIRFFIFPARCAMDSNT</sequence>